<dbReference type="EMBL" id="KN839864">
    <property type="protein sequence ID" value="KIJ61268.1"/>
    <property type="molecule type" value="Genomic_DNA"/>
</dbReference>
<organism evidence="1 2">
    <name type="scientific">Hydnomerulius pinastri MD-312</name>
    <dbReference type="NCBI Taxonomy" id="994086"/>
    <lineage>
        <taxon>Eukaryota</taxon>
        <taxon>Fungi</taxon>
        <taxon>Dikarya</taxon>
        <taxon>Basidiomycota</taxon>
        <taxon>Agaricomycotina</taxon>
        <taxon>Agaricomycetes</taxon>
        <taxon>Agaricomycetidae</taxon>
        <taxon>Boletales</taxon>
        <taxon>Boletales incertae sedis</taxon>
        <taxon>Leucogyrophana</taxon>
    </lineage>
</organism>
<evidence type="ECO:0000313" key="1">
    <source>
        <dbReference type="EMBL" id="KIJ61268.1"/>
    </source>
</evidence>
<dbReference type="Proteomes" id="UP000053820">
    <property type="component" value="Unassembled WGS sequence"/>
</dbReference>
<gene>
    <name evidence="1" type="ORF">HYDPIDRAFT_116289</name>
</gene>
<reference evidence="1 2" key="1">
    <citation type="submission" date="2014-04" db="EMBL/GenBank/DDBJ databases">
        <title>Evolutionary Origins and Diversification of the Mycorrhizal Mutualists.</title>
        <authorList>
            <consortium name="DOE Joint Genome Institute"/>
            <consortium name="Mycorrhizal Genomics Consortium"/>
            <person name="Kohler A."/>
            <person name="Kuo A."/>
            <person name="Nagy L.G."/>
            <person name="Floudas D."/>
            <person name="Copeland A."/>
            <person name="Barry K.W."/>
            <person name="Cichocki N."/>
            <person name="Veneault-Fourrey C."/>
            <person name="LaButti K."/>
            <person name="Lindquist E.A."/>
            <person name="Lipzen A."/>
            <person name="Lundell T."/>
            <person name="Morin E."/>
            <person name="Murat C."/>
            <person name="Riley R."/>
            <person name="Ohm R."/>
            <person name="Sun H."/>
            <person name="Tunlid A."/>
            <person name="Henrissat B."/>
            <person name="Grigoriev I.V."/>
            <person name="Hibbett D.S."/>
            <person name="Martin F."/>
        </authorList>
    </citation>
    <scope>NUCLEOTIDE SEQUENCE [LARGE SCALE GENOMIC DNA]</scope>
    <source>
        <strain evidence="1 2">MD-312</strain>
    </source>
</reference>
<dbReference type="HOGENOM" id="CLU_2360007_0_0_1"/>
<proteinExistence type="predicted"/>
<protein>
    <submittedName>
        <fullName evidence="1">Uncharacterized protein</fullName>
    </submittedName>
</protein>
<keyword evidence="2" id="KW-1185">Reference proteome</keyword>
<evidence type="ECO:0000313" key="2">
    <source>
        <dbReference type="Proteomes" id="UP000053820"/>
    </source>
</evidence>
<sequence length="96" mass="10937">MVHVPSYIKRDVSKRVHVALCCSLVRGIHKFRCCPSNGPWVMCGSMQVFKATGCFSKNGGKTKVNETRFIVPVDEDVVLHLFQWQSRKWTFAGNLH</sequence>
<dbReference type="AlphaFoldDB" id="A0A0C9W4D0"/>
<accession>A0A0C9W4D0</accession>
<name>A0A0C9W4D0_9AGAM</name>